<dbReference type="AlphaFoldDB" id="A0A562P3A1"/>
<keyword evidence="2" id="KW-1185">Reference proteome</keyword>
<evidence type="ECO:0000313" key="1">
    <source>
        <dbReference type="EMBL" id="TWI38821.1"/>
    </source>
</evidence>
<evidence type="ECO:0000313" key="2">
    <source>
        <dbReference type="Proteomes" id="UP000317122"/>
    </source>
</evidence>
<sequence length="45" mass="4801">MKLPAPRQMRLSGGTELAYVTAGDPSNPLCFSCMGFPAPHVHSAR</sequence>
<proteinExistence type="predicted"/>
<dbReference type="Proteomes" id="UP000317122">
    <property type="component" value="Unassembled WGS sequence"/>
</dbReference>
<comment type="caution">
    <text evidence="1">The sequence shown here is derived from an EMBL/GenBank/DDBJ whole genome shotgun (WGS) entry which is preliminary data.</text>
</comment>
<accession>A0A562P3A1</accession>
<dbReference type="EMBL" id="VLKT01000011">
    <property type="protein sequence ID" value="TWI38821.1"/>
    <property type="molecule type" value="Genomic_DNA"/>
</dbReference>
<organism evidence="1 2">
    <name type="scientific">Mesorhizobium tianshanense</name>
    <dbReference type="NCBI Taxonomy" id="39844"/>
    <lineage>
        <taxon>Bacteria</taxon>
        <taxon>Pseudomonadati</taxon>
        <taxon>Pseudomonadota</taxon>
        <taxon>Alphaproteobacteria</taxon>
        <taxon>Hyphomicrobiales</taxon>
        <taxon>Phyllobacteriaceae</taxon>
        <taxon>Mesorhizobium</taxon>
    </lineage>
</organism>
<reference evidence="1 2" key="1">
    <citation type="journal article" date="2015" name="Stand. Genomic Sci.">
        <title>Genomic Encyclopedia of Bacterial and Archaeal Type Strains, Phase III: the genomes of soil and plant-associated and newly described type strains.</title>
        <authorList>
            <person name="Whitman W.B."/>
            <person name="Woyke T."/>
            <person name="Klenk H.P."/>
            <person name="Zhou Y."/>
            <person name="Lilburn T.G."/>
            <person name="Beck B.J."/>
            <person name="De Vos P."/>
            <person name="Vandamme P."/>
            <person name="Eisen J.A."/>
            <person name="Garrity G."/>
            <person name="Hugenholtz P."/>
            <person name="Kyrpides N.C."/>
        </authorList>
    </citation>
    <scope>NUCLEOTIDE SEQUENCE [LARGE SCALE GENOMIC DNA]</scope>
    <source>
        <strain evidence="1 2">CGMCC 1.2546</strain>
    </source>
</reference>
<name>A0A562P3A1_9HYPH</name>
<protein>
    <submittedName>
        <fullName evidence="1">Uncharacterized protein</fullName>
    </submittedName>
</protein>
<gene>
    <name evidence="1" type="ORF">IQ26_02244</name>
</gene>